<gene>
    <name evidence="9" type="primary">NMT1</name>
    <name evidence="9" type="ORF">Tcan_13594</name>
</gene>
<feature type="domain" description="Methyltransferase type 11" evidence="8">
    <location>
        <begin position="62"/>
        <end position="159"/>
    </location>
</feature>
<name>A0A0B2VTW9_TOXCA</name>
<dbReference type="EC" id="2.1.1.103" evidence="5"/>
<dbReference type="InterPro" id="IPR029063">
    <property type="entry name" value="SAM-dependent_MTases_sf"/>
</dbReference>
<dbReference type="EMBL" id="JPKZ01000489">
    <property type="protein sequence ID" value="KHN87001.1"/>
    <property type="molecule type" value="Genomic_DNA"/>
</dbReference>
<evidence type="ECO:0000313" key="10">
    <source>
        <dbReference type="Proteomes" id="UP000031036"/>
    </source>
</evidence>
<organism evidence="9 10">
    <name type="scientific">Toxocara canis</name>
    <name type="common">Canine roundworm</name>
    <dbReference type="NCBI Taxonomy" id="6265"/>
    <lineage>
        <taxon>Eukaryota</taxon>
        <taxon>Metazoa</taxon>
        <taxon>Ecdysozoa</taxon>
        <taxon>Nematoda</taxon>
        <taxon>Chromadorea</taxon>
        <taxon>Rhabditida</taxon>
        <taxon>Spirurina</taxon>
        <taxon>Ascaridomorpha</taxon>
        <taxon>Ascaridoidea</taxon>
        <taxon>Toxocaridae</taxon>
        <taxon>Toxocara</taxon>
    </lineage>
</organism>
<evidence type="ECO:0000256" key="3">
    <source>
        <dbReference type="ARBA" id="ARBA00022603"/>
    </source>
</evidence>
<keyword evidence="3 9" id="KW-0489">Methyltransferase</keyword>
<comment type="pathway">
    <text evidence="2">Lipid metabolism.</text>
</comment>
<dbReference type="GO" id="GO:0000234">
    <property type="term" value="F:phosphoethanolamine N-methyltransferase activity"/>
    <property type="evidence" value="ECO:0007669"/>
    <property type="project" value="UniProtKB-EC"/>
</dbReference>
<dbReference type="OMA" id="WTRKIKD"/>
<comment type="caution">
    <text evidence="9">The sequence shown here is derived from an EMBL/GenBank/DDBJ whole genome shotgun (WGS) entry which is preliminary data.</text>
</comment>
<evidence type="ECO:0000256" key="1">
    <source>
        <dbReference type="ARBA" id="ARBA00004969"/>
    </source>
</evidence>
<dbReference type="PANTHER" id="PTHR44307:SF2">
    <property type="entry name" value="PHOSPHOETHANOLAMINE METHYLTRANSFERASE ISOFORM X1"/>
    <property type="match status" value="1"/>
</dbReference>
<dbReference type="AlphaFoldDB" id="A0A0B2VTW9"/>
<comment type="pathway">
    <text evidence="1">Phospholipid metabolism; phosphatidylcholine biosynthesis.</text>
</comment>
<evidence type="ECO:0000256" key="2">
    <source>
        <dbReference type="ARBA" id="ARBA00005189"/>
    </source>
</evidence>
<protein>
    <recommendedName>
        <fullName evidence="5">phosphoethanolamine N-methyltransferase</fullName>
        <ecNumber evidence="5">2.1.1.103</ecNumber>
    </recommendedName>
</protein>
<dbReference type="Proteomes" id="UP000031036">
    <property type="component" value="Unassembled WGS sequence"/>
</dbReference>
<dbReference type="CDD" id="cd02440">
    <property type="entry name" value="AdoMet_MTases"/>
    <property type="match status" value="1"/>
</dbReference>
<dbReference type="InterPro" id="IPR013216">
    <property type="entry name" value="Methyltransf_11"/>
</dbReference>
<keyword evidence="4 9" id="KW-0808">Transferase</keyword>
<dbReference type="Gene3D" id="3.40.50.150">
    <property type="entry name" value="Vaccinia Virus protein VP39"/>
    <property type="match status" value="1"/>
</dbReference>
<accession>A0A0B2VTW9</accession>
<keyword evidence="10" id="KW-1185">Reference proteome</keyword>
<dbReference type="STRING" id="6265.A0A0B2VTW9"/>
<evidence type="ECO:0000256" key="5">
    <source>
        <dbReference type="ARBA" id="ARBA00035674"/>
    </source>
</evidence>
<proteinExistence type="predicted"/>
<sequence>MPRLNQKAKTFRDFLDTTQYTDEGIRAYEWIFGENFISPGGYNENLLVLKRLGELKPDSRMLDIGVGIGGGARQAAKEFGLLVLGIDISANMLSIAMDRLQVEKDTRIRYQICNAVDYQFPSNSFDYIVSRDGLHHNEHIDIVMKNIFKWLKPGGKALITIYGKGHGAPKTKFQAYVENRKYHLKTLEQMVQVTKDAGFENVQGTNLTKRLRDILIEERTRALARKGRFLEDFSEETFNSLLEGWNDKIDFIDDDNQTWLQIIATKPL</sequence>
<dbReference type="OrthoDB" id="8300214at2759"/>
<comment type="catalytic activity">
    <reaction evidence="6">
        <text>N,N-dimethylethanolamine phosphate + S-adenosyl-L-methionine = phosphocholine + S-adenosyl-L-homocysteine + H(+)</text>
        <dbReference type="Rhea" id="RHEA:25325"/>
        <dbReference type="ChEBI" id="CHEBI:15378"/>
        <dbReference type="ChEBI" id="CHEBI:57856"/>
        <dbReference type="ChEBI" id="CHEBI:58641"/>
        <dbReference type="ChEBI" id="CHEBI:59789"/>
        <dbReference type="ChEBI" id="CHEBI:295975"/>
        <dbReference type="EC" id="2.1.1.103"/>
    </reaction>
    <physiologicalReaction direction="left-to-right" evidence="6">
        <dbReference type="Rhea" id="RHEA:25326"/>
    </physiologicalReaction>
</comment>
<evidence type="ECO:0000256" key="6">
    <source>
        <dbReference type="ARBA" id="ARBA00047619"/>
    </source>
</evidence>
<dbReference type="GO" id="GO:0032259">
    <property type="term" value="P:methylation"/>
    <property type="evidence" value="ECO:0007669"/>
    <property type="project" value="UniProtKB-KW"/>
</dbReference>
<dbReference type="Pfam" id="PF08241">
    <property type="entry name" value="Methyltransf_11"/>
    <property type="match status" value="1"/>
</dbReference>
<evidence type="ECO:0000256" key="4">
    <source>
        <dbReference type="ARBA" id="ARBA00022679"/>
    </source>
</evidence>
<dbReference type="PANTHER" id="PTHR44307">
    <property type="entry name" value="PHOSPHOETHANOLAMINE METHYLTRANSFERASE"/>
    <property type="match status" value="1"/>
</dbReference>
<comment type="catalytic activity">
    <reaction evidence="7">
        <text>N-methylethanolamine phosphate + S-adenosyl-L-methionine = N,N-dimethylethanolamine phosphate + S-adenosyl-L-homocysteine + H(+)</text>
        <dbReference type="Rhea" id="RHEA:25321"/>
        <dbReference type="ChEBI" id="CHEBI:15378"/>
        <dbReference type="ChEBI" id="CHEBI:57781"/>
        <dbReference type="ChEBI" id="CHEBI:57856"/>
        <dbReference type="ChEBI" id="CHEBI:58641"/>
        <dbReference type="ChEBI" id="CHEBI:59789"/>
        <dbReference type="EC" id="2.1.1.103"/>
    </reaction>
    <physiologicalReaction direction="left-to-right" evidence="7">
        <dbReference type="Rhea" id="RHEA:25322"/>
    </physiologicalReaction>
</comment>
<evidence type="ECO:0000313" key="9">
    <source>
        <dbReference type="EMBL" id="KHN87001.1"/>
    </source>
</evidence>
<reference evidence="9 10" key="1">
    <citation type="submission" date="2014-11" db="EMBL/GenBank/DDBJ databases">
        <title>Genetic blueprint of the zoonotic pathogen Toxocara canis.</title>
        <authorList>
            <person name="Zhu X.-Q."/>
            <person name="Korhonen P.K."/>
            <person name="Cai H."/>
            <person name="Young N.D."/>
            <person name="Nejsum P."/>
            <person name="von Samson-Himmelstjerna G."/>
            <person name="Boag P.R."/>
            <person name="Tan P."/>
            <person name="Li Q."/>
            <person name="Min J."/>
            <person name="Yang Y."/>
            <person name="Wang X."/>
            <person name="Fang X."/>
            <person name="Hall R.S."/>
            <person name="Hofmann A."/>
            <person name="Sternberg P.W."/>
            <person name="Jex A.R."/>
            <person name="Gasser R.B."/>
        </authorList>
    </citation>
    <scope>NUCLEOTIDE SEQUENCE [LARGE SCALE GENOMIC DNA]</scope>
    <source>
        <strain evidence="9">PN_DK_2014</strain>
    </source>
</reference>
<dbReference type="SUPFAM" id="SSF53335">
    <property type="entry name" value="S-adenosyl-L-methionine-dependent methyltransferases"/>
    <property type="match status" value="1"/>
</dbReference>
<evidence type="ECO:0000256" key="7">
    <source>
        <dbReference type="ARBA" id="ARBA00047841"/>
    </source>
</evidence>
<evidence type="ECO:0000259" key="8">
    <source>
        <dbReference type="Pfam" id="PF08241"/>
    </source>
</evidence>